<keyword evidence="6" id="KW-1185">Reference proteome</keyword>
<dbReference type="RefSeq" id="WP_143526355.1">
    <property type="nucleotide sequence ID" value="NZ_AP019791.1"/>
</dbReference>
<reference evidence="5" key="1">
    <citation type="journal article" date="2019" name="Microbiol. Resour. Announc.">
        <title>Complete Genome Sequence of Rubrobacter xylanophilus Strain AA3-22, Isolated from Arima Onsen in Japan.</title>
        <authorList>
            <person name="Tomariguchi N."/>
            <person name="Miyazaki K."/>
        </authorList>
    </citation>
    <scope>NUCLEOTIDE SEQUENCE [LARGE SCALE GENOMIC DNA]</scope>
    <source>
        <strain evidence="5">AA3-22</strain>
    </source>
</reference>
<dbReference type="InterPro" id="IPR005802">
    <property type="entry name" value="ADC_synth_comp_1"/>
</dbReference>
<feature type="domain" description="Chorismate-utilising enzyme C-terminal" evidence="3">
    <location>
        <begin position="204"/>
        <end position="464"/>
    </location>
</feature>
<dbReference type="EMBL" id="AP019791">
    <property type="protein sequence ID" value="BBL78184.1"/>
    <property type="molecule type" value="Genomic_DNA"/>
</dbReference>
<accession>A0A510HE40</accession>
<dbReference type="AlphaFoldDB" id="A0A510HE40"/>
<feature type="domain" description="Anthranilate synthase component I N-terminal" evidence="4">
    <location>
        <begin position="19"/>
        <end position="147"/>
    </location>
</feature>
<dbReference type="OrthoDB" id="3518032at2"/>
<evidence type="ECO:0000256" key="2">
    <source>
        <dbReference type="ARBA" id="ARBA00022679"/>
    </source>
</evidence>
<dbReference type="Pfam" id="PF00425">
    <property type="entry name" value="Chorismate_bind"/>
    <property type="match status" value="1"/>
</dbReference>
<dbReference type="GO" id="GO:0000162">
    <property type="term" value="P:L-tryptophan biosynthetic process"/>
    <property type="evidence" value="ECO:0007669"/>
    <property type="project" value="TreeGrafter"/>
</dbReference>
<dbReference type="Proteomes" id="UP000318065">
    <property type="component" value="Chromosome"/>
</dbReference>
<gene>
    <name evidence="5" type="ORF">RxyAA322_00380</name>
</gene>
<dbReference type="InterPro" id="IPR006805">
    <property type="entry name" value="Anth_synth_I_N"/>
</dbReference>
<sequence>MSGVLEAQGVVPLVRRVAVSPVEAMPRVIGLRRPVLLDGGMPGGWDEGRSYLSAEPFLVLRSRGRRVELEGPCGDRVEEADPFEVLSELLSRYRVRWRPGLPPLVGGAIGYFGYDLGRLLERLPDLNPDGAPLPEMEVGFYDWVLVAERGSEGGYIVSTGLPVGTEEAARARLEELAKLLEGTGGEDRTNVADAHLRFRSDTGREAYVAAVERAREYIRAGDIFQVNLSHRLRAEASAPEGGWGSGAWPLYRRLRELSPVPHGAYLGLGESAVLSASPERFLRLAGGRVQTRPIKGTRTRGRTPEEDREMARLLAGSVKDRAENVMIVDLLRNDIGKVCRTGSVRVPELCGLEGYASVWHLVSTVTGELAPGKGPVELLAACFPGGSVTGAPKIRAMEIIEELEPVRRGVYCGAIGYMSFSGEMDTSIAIRTLVLAGGEAHLQAGGAVVADSDPQAEYEETLAKARAVIEGLGARLEAW</sequence>
<dbReference type="GO" id="GO:0009396">
    <property type="term" value="P:folic acid-containing compound biosynthetic process"/>
    <property type="evidence" value="ECO:0007669"/>
    <property type="project" value="InterPro"/>
</dbReference>
<name>A0A510HE40_9ACTN</name>
<dbReference type="GO" id="GO:0046820">
    <property type="term" value="F:4-amino-4-deoxychorismate synthase activity"/>
    <property type="evidence" value="ECO:0007669"/>
    <property type="project" value="UniProtKB-EC"/>
</dbReference>
<evidence type="ECO:0000256" key="1">
    <source>
        <dbReference type="ARBA" id="ARBA00013139"/>
    </source>
</evidence>
<evidence type="ECO:0000313" key="5">
    <source>
        <dbReference type="EMBL" id="BBL78184.1"/>
    </source>
</evidence>
<dbReference type="InterPro" id="IPR005801">
    <property type="entry name" value="ADC_synthase"/>
</dbReference>
<proteinExistence type="predicted"/>
<organism evidence="5 6">
    <name type="scientific">Rubrobacter xylanophilus</name>
    <dbReference type="NCBI Taxonomy" id="49319"/>
    <lineage>
        <taxon>Bacteria</taxon>
        <taxon>Bacillati</taxon>
        <taxon>Actinomycetota</taxon>
        <taxon>Rubrobacteria</taxon>
        <taxon>Rubrobacterales</taxon>
        <taxon>Rubrobacteraceae</taxon>
        <taxon>Rubrobacter</taxon>
    </lineage>
</organism>
<dbReference type="Gene3D" id="3.60.120.10">
    <property type="entry name" value="Anthranilate synthase"/>
    <property type="match status" value="1"/>
</dbReference>
<dbReference type="PRINTS" id="PR00095">
    <property type="entry name" value="ANTSNTHASEI"/>
</dbReference>
<evidence type="ECO:0000259" key="4">
    <source>
        <dbReference type="Pfam" id="PF04715"/>
    </source>
</evidence>
<dbReference type="NCBIfam" id="TIGR00553">
    <property type="entry name" value="pabB"/>
    <property type="match status" value="1"/>
</dbReference>
<dbReference type="Pfam" id="PF04715">
    <property type="entry name" value="Anth_synt_I_N"/>
    <property type="match status" value="1"/>
</dbReference>
<evidence type="ECO:0000313" key="6">
    <source>
        <dbReference type="Proteomes" id="UP000318065"/>
    </source>
</evidence>
<dbReference type="InterPro" id="IPR019999">
    <property type="entry name" value="Anth_synth_I-like"/>
</dbReference>
<dbReference type="PANTHER" id="PTHR11236">
    <property type="entry name" value="AMINOBENZOATE/ANTHRANILATE SYNTHASE"/>
    <property type="match status" value="1"/>
</dbReference>
<protein>
    <recommendedName>
        <fullName evidence="1">aminodeoxychorismate synthase</fullName>
        <ecNumber evidence="1">2.6.1.85</ecNumber>
    </recommendedName>
</protein>
<dbReference type="SUPFAM" id="SSF56322">
    <property type="entry name" value="ADC synthase"/>
    <property type="match status" value="1"/>
</dbReference>
<dbReference type="InterPro" id="IPR015890">
    <property type="entry name" value="Chorismate_C"/>
</dbReference>
<dbReference type="EC" id="2.6.1.85" evidence="1"/>
<keyword evidence="2" id="KW-0808">Transferase</keyword>
<dbReference type="PANTHER" id="PTHR11236:SF50">
    <property type="entry name" value="AMINODEOXYCHORISMATE SYNTHASE COMPONENT 1"/>
    <property type="match status" value="1"/>
</dbReference>
<evidence type="ECO:0000259" key="3">
    <source>
        <dbReference type="Pfam" id="PF00425"/>
    </source>
</evidence>